<dbReference type="Proteomes" id="UP000185696">
    <property type="component" value="Unassembled WGS sequence"/>
</dbReference>
<dbReference type="Gene3D" id="2.60.40.10">
    <property type="entry name" value="Immunoglobulins"/>
    <property type="match status" value="1"/>
</dbReference>
<dbReference type="InterPro" id="IPR008965">
    <property type="entry name" value="CBM2/CBM3_carb-bd_dom_sf"/>
</dbReference>
<dbReference type="InterPro" id="IPR013780">
    <property type="entry name" value="Glyco_hydro_b"/>
</dbReference>
<evidence type="ECO:0000313" key="7">
    <source>
        <dbReference type="EMBL" id="OLF14134.1"/>
    </source>
</evidence>
<dbReference type="InterPro" id="IPR003961">
    <property type="entry name" value="FN3_dom"/>
</dbReference>
<evidence type="ECO:0000256" key="1">
    <source>
        <dbReference type="ARBA" id="ARBA00023277"/>
    </source>
</evidence>
<reference evidence="7 8" key="1">
    <citation type="submission" date="2016-12" db="EMBL/GenBank/DDBJ databases">
        <title>The draft genome sequence of Actinophytocola xinjiangensis.</title>
        <authorList>
            <person name="Wang W."/>
            <person name="Yuan L."/>
        </authorList>
    </citation>
    <scope>NUCLEOTIDE SEQUENCE [LARGE SCALE GENOMIC DNA]</scope>
    <source>
        <strain evidence="7 8">CGMCC 4.4663</strain>
    </source>
</reference>
<evidence type="ECO:0000256" key="2">
    <source>
        <dbReference type="ARBA" id="ARBA00023295"/>
    </source>
</evidence>
<dbReference type="InterPro" id="IPR036116">
    <property type="entry name" value="FN3_sf"/>
</dbReference>
<evidence type="ECO:0000313" key="8">
    <source>
        <dbReference type="Proteomes" id="UP000185696"/>
    </source>
</evidence>
<dbReference type="Gene3D" id="2.60.40.1180">
    <property type="entry name" value="Golgi alpha-mannosidase II"/>
    <property type="match status" value="1"/>
</dbReference>
<feature type="domain" description="Fibronectin type-III" evidence="5">
    <location>
        <begin position="479"/>
        <end position="566"/>
    </location>
</feature>
<name>A0A7Z0WTF4_9PSEU</name>
<dbReference type="OrthoDB" id="9758333at2"/>
<dbReference type="SMART" id="SM00060">
    <property type="entry name" value="FN3"/>
    <property type="match status" value="1"/>
</dbReference>
<dbReference type="Gene3D" id="3.20.20.80">
    <property type="entry name" value="Glycosidases"/>
    <property type="match status" value="1"/>
</dbReference>
<gene>
    <name evidence="7" type="ORF">BLA60_02950</name>
</gene>
<dbReference type="Pfam" id="PF00553">
    <property type="entry name" value="CBM_2"/>
    <property type="match status" value="1"/>
</dbReference>
<dbReference type="RefSeq" id="WP_075131081.1">
    <property type="nucleotide sequence ID" value="NZ_MSIF01000001.1"/>
</dbReference>
<dbReference type="PANTHER" id="PTHR43576">
    <property type="entry name" value="ALPHA-L-ARABINOFURANOSIDASE C-RELATED"/>
    <property type="match status" value="1"/>
</dbReference>
<evidence type="ECO:0000256" key="3">
    <source>
        <dbReference type="ARBA" id="ARBA00023326"/>
    </source>
</evidence>
<keyword evidence="2" id="KW-0326">Glycosidase</keyword>
<dbReference type="InterPro" id="IPR017853">
    <property type="entry name" value="GH"/>
</dbReference>
<dbReference type="InterPro" id="IPR001919">
    <property type="entry name" value="CBD2"/>
</dbReference>
<keyword evidence="3" id="KW-0624">Polysaccharide degradation</keyword>
<keyword evidence="2" id="KW-0378">Hydrolase</keyword>
<proteinExistence type="predicted"/>
<comment type="caution">
    <text evidence="7">The sequence shown here is derived from an EMBL/GenBank/DDBJ whole genome shotgun (WGS) entry which is preliminary data.</text>
</comment>
<organism evidence="7 8">
    <name type="scientific">Actinophytocola xinjiangensis</name>
    <dbReference type="NCBI Taxonomy" id="485602"/>
    <lineage>
        <taxon>Bacteria</taxon>
        <taxon>Bacillati</taxon>
        <taxon>Actinomycetota</taxon>
        <taxon>Actinomycetes</taxon>
        <taxon>Pseudonocardiales</taxon>
        <taxon>Pseudonocardiaceae</taxon>
    </lineage>
</organism>
<dbReference type="GO" id="GO:0004553">
    <property type="term" value="F:hydrolase activity, hydrolyzing O-glycosyl compounds"/>
    <property type="evidence" value="ECO:0007669"/>
    <property type="project" value="InterPro"/>
</dbReference>
<dbReference type="EMBL" id="MSIF01000001">
    <property type="protein sequence ID" value="OLF14134.1"/>
    <property type="molecule type" value="Genomic_DNA"/>
</dbReference>
<dbReference type="Pfam" id="PF00041">
    <property type="entry name" value="fn3"/>
    <property type="match status" value="1"/>
</dbReference>
<dbReference type="GO" id="GO:0030247">
    <property type="term" value="F:polysaccharide binding"/>
    <property type="evidence" value="ECO:0007669"/>
    <property type="project" value="UniProtKB-UniRule"/>
</dbReference>
<keyword evidence="4" id="KW-0732">Signal</keyword>
<dbReference type="SMART" id="SM00637">
    <property type="entry name" value="CBD_II"/>
    <property type="match status" value="1"/>
</dbReference>
<dbReference type="SUPFAM" id="SSF49384">
    <property type="entry name" value="Carbohydrate-binding domain"/>
    <property type="match status" value="1"/>
</dbReference>
<keyword evidence="1" id="KW-0119">Carbohydrate metabolism</keyword>
<accession>A0A7Z0WTF4</accession>
<dbReference type="PANTHER" id="PTHR43576:SF2">
    <property type="entry name" value="INTRACELLULAR EXO-ALPHA-L-ARABINOFURANOSIDASE 2"/>
    <property type="match status" value="1"/>
</dbReference>
<keyword evidence="8" id="KW-1185">Reference proteome</keyword>
<evidence type="ECO:0000256" key="4">
    <source>
        <dbReference type="SAM" id="SignalP"/>
    </source>
</evidence>
<sequence>MKRSHRAALLASALAAATLVTGPPAALAEADTVDVEVNTRAGLEHVSDLALGVNHAIWDAELGTPAVADLMRDAGVQAMRYPGGSYSDIYHWYDHTAPGGYVAPNTDFAHFMAGVRRAGARPIVTANYGTATPQEAADWVRHANIDNDYDVEYWEIGNELYGNGHYGSEWEADDHPDKSPNQYATLVRDYARAMKAVDPTIKIGAVLTTPGEWPDGITAEGDAGPWNEVVLSVAGPEIDFGIVHWYPTGDSGAEVLPKTDRLAPALRMVREQARQYAGKDIGIAMTELNTTYGRNTQPGALFAADAYATLMAGGVFTTDWWNVHNGLGQVRTIAGQTDYDDFGLLSSGNCTADGTTCQPALNTPFAPYHALAMLSRFAGPGDQLVGASASDPLVKAHASRRTDGGLSVLLVNEDPDSAKDVTLDYAGYTPAAGATVLTYGNGDDAITTTTGTAGQVTLAPYSLTTLVLRPRSSTTPPAAPARPSAGTITDDAVTLSWPAGPAGVKYEIHRQFGTTSEQWGETTATSFTVTNLDPATSYTVNILARDGAGRVSWASPPLSFRTTTPATSSCAVRFAETTNWGNGYVADVTVTNTGTAPIDTWALSFTWPTSWQRVDSGWNGTWTQQGTTVQVASVEGNHVLAPGASTTAGFVGAYQGPNVPPAAFTLNGTLCS</sequence>
<dbReference type="PROSITE" id="PS51318">
    <property type="entry name" value="TAT"/>
    <property type="match status" value="1"/>
</dbReference>
<dbReference type="PROSITE" id="PS51173">
    <property type="entry name" value="CBM2"/>
    <property type="match status" value="1"/>
</dbReference>
<dbReference type="SUPFAM" id="SSF51445">
    <property type="entry name" value="(Trans)glycosidases"/>
    <property type="match status" value="1"/>
</dbReference>
<dbReference type="InterPro" id="IPR012291">
    <property type="entry name" value="CBM2_carb-bd_dom_sf"/>
</dbReference>
<dbReference type="InterPro" id="IPR013783">
    <property type="entry name" value="Ig-like_fold"/>
</dbReference>
<dbReference type="CDD" id="cd00063">
    <property type="entry name" value="FN3"/>
    <property type="match status" value="1"/>
</dbReference>
<evidence type="ECO:0000259" key="5">
    <source>
        <dbReference type="PROSITE" id="PS50853"/>
    </source>
</evidence>
<feature type="chain" id="PRO_5031468856" evidence="4">
    <location>
        <begin position="29"/>
        <end position="672"/>
    </location>
</feature>
<dbReference type="PROSITE" id="PS50853">
    <property type="entry name" value="FN3"/>
    <property type="match status" value="1"/>
</dbReference>
<dbReference type="AlphaFoldDB" id="A0A7Z0WTF4"/>
<protein>
    <submittedName>
        <fullName evidence="7">Alpha-L-arabinofuranosidase</fullName>
    </submittedName>
</protein>
<feature type="signal peptide" evidence="4">
    <location>
        <begin position="1"/>
        <end position="28"/>
    </location>
</feature>
<evidence type="ECO:0000259" key="6">
    <source>
        <dbReference type="PROSITE" id="PS51173"/>
    </source>
</evidence>
<dbReference type="Gene3D" id="2.60.40.290">
    <property type="match status" value="1"/>
</dbReference>
<dbReference type="InterPro" id="IPR006311">
    <property type="entry name" value="TAT_signal"/>
</dbReference>
<feature type="domain" description="CBM2" evidence="6">
    <location>
        <begin position="563"/>
        <end position="672"/>
    </location>
</feature>
<dbReference type="GO" id="GO:0000272">
    <property type="term" value="P:polysaccharide catabolic process"/>
    <property type="evidence" value="ECO:0007669"/>
    <property type="project" value="UniProtKB-KW"/>
</dbReference>
<dbReference type="SUPFAM" id="SSF49265">
    <property type="entry name" value="Fibronectin type III"/>
    <property type="match status" value="1"/>
</dbReference>